<dbReference type="SUPFAM" id="SSF53067">
    <property type="entry name" value="Actin-like ATPase domain"/>
    <property type="match status" value="1"/>
</dbReference>
<dbReference type="PANTHER" id="PTHR40278:SF1">
    <property type="entry name" value="DNA UTILIZATION PROTEIN HOFN"/>
    <property type="match status" value="1"/>
</dbReference>
<feature type="transmembrane region" description="Helical" evidence="1">
    <location>
        <begin position="199"/>
        <end position="221"/>
    </location>
</feature>
<dbReference type="EMBL" id="NVWI01000011">
    <property type="protein sequence ID" value="PCJ40021.1"/>
    <property type="molecule type" value="Genomic_DNA"/>
</dbReference>
<dbReference type="PANTHER" id="PTHR40278">
    <property type="entry name" value="DNA UTILIZATION PROTEIN HOFN"/>
    <property type="match status" value="1"/>
</dbReference>
<keyword evidence="1" id="KW-1133">Transmembrane helix</keyword>
<organism evidence="2 3">
    <name type="scientific">SAR86 cluster bacterium</name>
    <dbReference type="NCBI Taxonomy" id="2030880"/>
    <lineage>
        <taxon>Bacteria</taxon>
        <taxon>Pseudomonadati</taxon>
        <taxon>Pseudomonadota</taxon>
        <taxon>Gammaproteobacteria</taxon>
        <taxon>SAR86 cluster</taxon>
    </lineage>
</organism>
<reference evidence="3" key="1">
    <citation type="submission" date="2017-08" db="EMBL/GenBank/DDBJ databases">
        <title>A dynamic microbial community with high functional redundancy inhabits the cold, oxic subseafloor aquifer.</title>
        <authorList>
            <person name="Tully B.J."/>
            <person name="Wheat C.G."/>
            <person name="Glazer B.T."/>
            <person name="Huber J.A."/>
        </authorList>
    </citation>
    <scope>NUCLEOTIDE SEQUENCE [LARGE SCALE GENOMIC DNA]</scope>
</reference>
<proteinExistence type="predicted"/>
<dbReference type="InterPro" id="IPR043129">
    <property type="entry name" value="ATPase_NBD"/>
</dbReference>
<evidence type="ECO:0000313" key="2">
    <source>
        <dbReference type="EMBL" id="PCJ40021.1"/>
    </source>
</evidence>
<comment type="caution">
    <text evidence="2">The sequence shown here is derived from an EMBL/GenBank/DDBJ whole genome shotgun (WGS) entry which is preliminary data.</text>
</comment>
<dbReference type="Gene3D" id="3.30.1490.300">
    <property type="match status" value="1"/>
</dbReference>
<gene>
    <name evidence="2" type="ORF">COA71_12700</name>
</gene>
<dbReference type="Proteomes" id="UP000228987">
    <property type="component" value="Unassembled WGS sequence"/>
</dbReference>
<dbReference type="Gene3D" id="3.30.420.40">
    <property type="match status" value="1"/>
</dbReference>
<evidence type="ECO:0000313" key="3">
    <source>
        <dbReference type="Proteomes" id="UP000228987"/>
    </source>
</evidence>
<dbReference type="AlphaFoldDB" id="A0A2A5C974"/>
<keyword evidence="1" id="KW-0472">Membrane</keyword>
<protein>
    <recommendedName>
        <fullName evidence="4">GspL cytoplasmic actin-ATPase-like domain-containing protein</fullName>
    </recommendedName>
</protein>
<evidence type="ECO:0000256" key="1">
    <source>
        <dbReference type="SAM" id="Phobius"/>
    </source>
</evidence>
<dbReference type="InterPro" id="IPR052534">
    <property type="entry name" value="Extracell_DNA_Util/SecSys_Comp"/>
</dbReference>
<keyword evidence="1" id="KW-0812">Transmembrane</keyword>
<sequence>MEYLTLTIKDSFHWILSGLRWPLSEKFQQAIFPEAPNVIIRISDENYAFSIPESLKSNKKFTKLPTQGLLTNLAELLSSLSTFNSIKIILIIPSNDVLIKNLSIPKGATKNLGSIVRFELERVTPFNLEQIYYDYFVSNKNSNDANILITACLVSAKKYQDLMALSKKHKALISFEDEKNSVLAINLSATKKNYVQPDFLLPFKFKLFLLFFISLLVLLFIPQIKYDALIQELEIEIADNRSEALSLREGMLSFSNQNDRGAFLLNYRNNYFSPLNLLKDLSQTLPEHTWLRTLSTSVQFTQIQGESPSAAETLALIENSPYLENAEFSSPVTNVTGSDKEEFHIIATSKAIYEQ</sequence>
<dbReference type="InterPro" id="IPR007813">
    <property type="entry name" value="PilN"/>
</dbReference>
<name>A0A2A5C974_9GAMM</name>
<accession>A0A2A5C974</accession>
<evidence type="ECO:0008006" key="4">
    <source>
        <dbReference type="Google" id="ProtNLM"/>
    </source>
</evidence>
<dbReference type="Pfam" id="PF05137">
    <property type="entry name" value="PilN"/>
    <property type="match status" value="1"/>
</dbReference>